<accession>A0ABY8MI02</accession>
<protein>
    <submittedName>
        <fullName evidence="2">Ribosome silencing factor</fullName>
    </submittedName>
</protein>
<dbReference type="InterPro" id="IPR004394">
    <property type="entry name" value="Iojap/RsfS/C7orf30"/>
</dbReference>
<keyword evidence="3" id="KW-1185">Reference proteome</keyword>
<dbReference type="NCBIfam" id="TIGR00090">
    <property type="entry name" value="rsfS_iojap_ybeB"/>
    <property type="match status" value="1"/>
</dbReference>
<sequence length="122" mass="13959">MKNSVVQLAASVQEWKGENTLALRLDPCVSWAAYCVITTCNSQTHMRGILRLLRDELHRENELCYLGTVGLPVYHLPRHPKDASWCPVDMGAVVLHLMSREAREFYELEELWPVAEVLRPVS</sequence>
<dbReference type="Pfam" id="PF02410">
    <property type="entry name" value="RsfS"/>
    <property type="match status" value="1"/>
</dbReference>
<dbReference type="RefSeq" id="WP_326927019.1">
    <property type="nucleotide sequence ID" value="NZ_CP123443.1"/>
</dbReference>
<dbReference type="PANTHER" id="PTHR21043:SF0">
    <property type="entry name" value="MITOCHONDRIAL ASSEMBLY OF RIBOSOMAL LARGE SUBUNIT PROTEIN 1"/>
    <property type="match status" value="1"/>
</dbReference>
<dbReference type="PANTHER" id="PTHR21043">
    <property type="entry name" value="IOJAP SUPERFAMILY ORTHOLOG"/>
    <property type="match status" value="1"/>
</dbReference>
<gene>
    <name evidence="2" type="primary">rsfS</name>
    <name evidence="2" type="ORF">P0082_10140</name>
</gene>
<dbReference type="Gene3D" id="3.30.460.10">
    <property type="entry name" value="Beta Polymerase, domain 2"/>
    <property type="match status" value="1"/>
</dbReference>
<name>A0ABY8MI02_9SPIO</name>
<comment type="similarity">
    <text evidence="1">Belongs to the Iojap/RsfS family.</text>
</comment>
<organism evidence="2 3">
    <name type="scientific">Candidatus Haliotispira prima</name>
    <dbReference type="NCBI Taxonomy" id="3034016"/>
    <lineage>
        <taxon>Bacteria</taxon>
        <taxon>Pseudomonadati</taxon>
        <taxon>Spirochaetota</taxon>
        <taxon>Spirochaetia</taxon>
        <taxon>Spirochaetales</taxon>
        <taxon>Spirochaetaceae</taxon>
        <taxon>Candidatus Haliotispira</taxon>
    </lineage>
</organism>
<evidence type="ECO:0000256" key="1">
    <source>
        <dbReference type="ARBA" id="ARBA00010574"/>
    </source>
</evidence>
<evidence type="ECO:0000313" key="2">
    <source>
        <dbReference type="EMBL" id="WGK68833.1"/>
    </source>
</evidence>
<dbReference type="Proteomes" id="UP001228690">
    <property type="component" value="Chromosome"/>
</dbReference>
<reference evidence="2 3" key="1">
    <citation type="submission" date="2023-04" db="EMBL/GenBank/DDBJ databases">
        <title>Spirochaete genome identified in red abalone sample constitutes a novel genus.</title>
        <authorList>
            <person name="Sharma S.P."/>
            <person name="Purcell C.M."/>
            <person name="Hyde J.R."/>
            <person name="Severin A.J."/>
        </authorList>
    </citation>
    <scope>NUCLEOTIDE SEQUENCE [LARGE SCALE GENOMIC DNA]</scope>
    <source>
        <strain evidence="2 3">SP-2023</strain>
    </source>
</reference>
<evidence type="ECO:0000313" key="3">
    <source>
        <dbReference type="Proteomes" id="UP001228690"/>
    </source>
</evidence>
<dbReference type="SUPFAM" id="SSF81301">
    <property type="entry name" value="Nucleotidyltransferase"/>
    <property type="match status" value="1"/>
</dbReference>
<dbReference type="EMBL" id="CP123443">
    <property type="protein sequence ID" value="WGK68833.1"/>
    <property type="molecule type" value="Genomic_DNA"/>
</dbReference>
<dbReference type="InterPro" id="IPR043519">
    <property type="entry name" value="NT_sf"/>
</dbReference>
<proteinExistence type="inferred from homology"/>